<feature type="domain" description="ABC-type transport auxiliary lipoprotein component" evidence="1">
    <location>
        <begin position="35"/>
        <end position="191"/>
    </location>
</feature>
<protein>
    <submittedName>
        <fullName evidence="2">Membrane integrity-associated transporter subunit PqiC</fullName>
    </submittedName>
</protein>
<dbReference type="AlphaFoldDB" id="A0A942E1X6"/>
<name>A0A942E1X6_9HYPH</name>
<gene>
    <name evidence="2" type="ORF">KEU06_00305</name>
</gene>
<dbReference type="EMBL" id="JAGWCR010000001">
    <property type="protein sequence ID" value="MBS3647067.1"/>
    <property type="molecule type" value="Genomic_DNA"/>
</dbReference>
<accession>A0A942E1X6</accession>
<dbReference type="InterPro" id="IPR005586">
    <property type="entry name" value="ABC_trans_aux"/>
</dbReference>
<dbReference type="RefSeq" id="WP_188252639.1">
    <property type="nucleotide sequence ID" value="NZ_JABVCF010000001.1"/>
</dbReference>
<evidence type="ECO:0000313" key="3">
    <source>
        <dbReference type="Proteomes" id="UP000680348"/>
    </source>
</evidence>
<dbReference type="PROSITE" id="PS51257">
    <property type="entry name" value="PROKAR_LIPOPROTEIN"/>
    <property type="match status" value="1"/>
</dbReference>
<evidence type="ECO:0000259" key="1">
    <source>
        <dbReference type="Pfam" id="PF03886"/>
    </source>
</evidence>
<proteinExistence type="predicted"/>
<sequence length="205" mass="21677">MKYLTASSAILLLATAIGGCALLPGGGPAPLDTFELSAPEVPIARTRSSTQILIAEPAALKSLDGQNIVIESGPGDIQFLKGAQWSDRLPRIVQSKLAESFQESQAFKGVGLPGQRLAIDYQIVTEIRTFSVRVNGQRAAQVELFVKVLNDRNGTVRSSKVFSAMAPVSGSGNEAYKLGLDAAFNEAGSEIVRWVESQLVGASTS</sequence>
<comment type="caution">
    <text evidence="2">The sequence shown here is derived from an EMBL/GenBank/DDBJ whole genome shotgun (WGS) entry which is preliminary data.</text>
</comment>
<reference evidence="2" key="1">
    <citation type="submission" date="2021-04" db="EMBL/GenBank/DDBJ databases">
        <title>Pseudaminobacter soli sp. nov., isolated from paddy soil contaminated by heavy metals.</title>
        <authorList>
            <person name="Zhang K."/>
        </authorList>
    </citation>
    <scope>NUCLEOTIDE SEQUENCE</scope>
    <source>
        <strain evidence="2">19-2017</strain>
    </source>
</reference>
<dbReference type="SUPFAM" id="SSF159594">
    <property type="entry name" value="XCC0632-like"/>
    <property type="match status" value="1"/>
</dbReference>
<dbReference type="Gene3D" id="3.40.50.10610">
    <property type="entry name" value="ABC-type transport auxiliary lipoprotein component"/>
    <property type="match status" value="1"/>
</dbReference>
<dbReference type="Pfam" id="PF03886">
    <property type="entry name" value="ABC_trans_aux"/>
    <property type="match status" value="1"/>
</dbReference>
<dbReference type="Proteomes" id="UP000680348">
    <property type="component" value="Unassembled WGS sequence"/>
</dbReference>
<organism evidence="2 3">
    <name type="scientific">Pseudaminobacter soli</name>
    <name type="common">ex Zhang et al. 2022</name>
    <dbReference type="NCBI Taxonomy" id="2831468"/>
    <lineage>
        <taxon>Bacteria</taxon>
        <taxon>Pseudomonadati</taxon>
        <taxon>Pseudomonadota</taxon>
        <taxon>Alphaproteobacteria</taxon>
        <taxon>Hyphomicrobiales</taxon>
        <taxon>Phyllobacteriaceae</taxon>
        <taxon>Pseudaminobacter</taxon>
    </lineage>
</organism>
<keyword evidence="3" id="KW-1185">Reference proteome</keyword>
<evidence type="ECO:0000313" key="2">
    <source>
        <dbReference type="EMBL" id="MBS3647067.1"/>
    </source>
</evidence>